<accession>A0A0C1ZHL9</accession>
<gene>
    <name evidence="2" type="ORF">DB30_03696</name>
</gene>
<dbReference type="RefSeq" id="WP_052548674.1">
    <property type="nucleotide sequence ID" value="NZ_JMCC02000029.1"/>
</dbReference>
<dbReference type="Gene3D" id="3.60.21.10">
    <property type="match status" value="1"/>
</dbReference>
<dbReference type="EMBL" id="JMCC02000029">
    <property type="protein sequence ID" value="KIG17099.1"/>
    <property type="molecule type" value="Genomic_DNA"/>
</dbReference>
<protein>
    <recommendedName>
        <fullName evidence="1">Calcineurin-like phosphoesterase domain-containing protein</fullName>
    </recommendedName>
</protein>
<proteinExistence type="predicted"/>
<dbReference type="Proteomes" id="UP000031599">
    <property type="component" value="Unassembled WGS sequence"/>
</dbReference>
<dbReference type="Pfam" id="PF00149">
    <property type="entry name" value="Metallophos"/>
    <property type="match status" value="1"/>
</dbReference>
<name>A0A0C1ZHL9_9BACT</name>
<dbReference type="InterPro" id="IPR004843">
    <property type="entry name" value="Calcineurin-like_PHP"/>
</dbReference>
<evidence type="ECO:0000259" key="1">
    <source>
        <dbReference type="Pfam" id="PF00149"/>
    </source>
</evidence>
<comment type="caution">
    <text evidence="2">The sequence shown here is derived from an EMBL/GenBank/DDBJ whole genome shotgun (WGS) entry which is preliminary data.</text>
</comment>
<evidence type="ECO:0000313" key="2">
    <source>
        <dbReference type="EMBL" id="KIG17099.1"/>
    </source>
</evidence>
<evidence type="ECO:0000313" key="3">
    <source>
        <dbReference type="Proteomes" id="UP000031599"/>
    </source>
</evidence>
<sequence>MAGRVRILPARGQLLISTDLHGNHEDFRRLRAVFFALREAAERPDLVHWASLGDLVHGPSPVARRRDALRFGYPDQSPELVEAMIELRERFPDNFHLLLGNHDHGHIGGPHTSKFYVDEVEMLERRMSAKAIERMHALFRGALLAVAAPCGLLLCHGSPDEQIPSLEQLDALEPSGDDELAQRSMLRTLLTSYGQPRESTSKLLGQLSRPQLQLRVVVHGHDVDLDGWYTEHGNQACPVLFGAPPAKRRYLVVDLGARYDQAQDLRDGAEVRHLYPELV</sequence>
<dbReference type="InterPro" id="IPR029052">
    <property type="entry name" value="Metallo-depent_PP-like"/>
</dbReference>
<organism evidence="2 3">
    <name type="scientific">Enhygromyxa salina</name>
    <dbReference type="NCBI Taxonomy" id="215803"/>
    <lineage>
        <taxon>Bacteria</taxon>
        <taxon>Pseudomonadati</taxon>
        <taxon>Myxococcota</taxon>
        <taxon>Polyangia</taxon>
        <taxon>Nannocystales</taxon>
        <taxon>Nannocystaceae</taxon>
        <taxon>Enhygromyxa</taxon>
    </lineage>
</organism>
<feature type="domain" description="Calcineurin-like phosphoesterase" evidence="1">
    <location>
        <begin position="14"/>
        <end position="223"/>
    </location>
</feature>
<dbReference type="AlphaFoldDB" id="A0A0C1ZHL9"/>
<dbReference type="SUPFAM" id="SSF56300">
    <property type="entry name" value="Metallo-dependent phosphatases"/>
    <property type="match status" value="1"/>
</dbReference>
<reference evidence="2 3" key="1">
    <citation type="submission" date="2014-12" db="EMBL/GenBank/DDBJ databases">
        <title>Genome assembly of Enhygromyxa salina DSM 15201.</title>
        <authorList>
            <person name="Sharma G."/>
            <person name="Subramanian S."/>
        </authorList>
    </citation>
    <scope>NUCLEOTIDE SEQUENCE [LARGE SCALE GENOMIC DNA]</scope>
    <source>
        <strain evidence="2 3">DSM 15201</strain>
    </source>
</reference>
<dbReference type="GO" id="GO:0016787">
    <property type="term" value="F:hydrolase activity"/>
    <property type="evidence" value="ECO:0007669"/>
    <property type="project" value="InterPro"/>
</dbReference>